<name>C3YU75_BRAFL</name>
<dbReference type="AlphaFoldDB" id="C3YU75"/>
<dbReference type="PROSITE" id="PS00028">
    <property type="entry name" value="ZINC_FINGER_C2H2_1"/>
    <property type="match status" value="1"/>
</dbReference>
<keyword evidence="2" id="KW-0863">Zinc-finger</keyword>
<dbReference type="InParanoid" id="C3YU75"/>
<dbReference type="FunFam" id="3.30.460.10:FF:000080">
    <property type="entry name" value="Predicted protein"/>
    <property type="match status" value="1"/>
</dbReference>
<reference evidence="5" key="1">
    <citation type="journal article" date="2008" name="Nature">
        <title>The amphioxus genome and the evolution of the chordate karyotype.</title>
        <authorList>
            <consortium name="US DOE Joint Genome Institute (JGI-PGF)"/>
            <person name="Putnam N.H."/>
            <person name="Butts T."/>
            <person name="Ferrier D.E.K."/>
            <person name="Furlong R.F."/>
            <person name="Hellsten U."/>
            <person name="Kawashima T."/>
            <person name="Robinson-Rechavi M."/>
            <person name="Shoguchi E."/>
            <person name="Terry A."/>
            <person name="Yu J.-K."/>
            <person name="Benito-Gutierrez E.L."/>
            <person name="Dubchak I."/>
            <person name="Garcia-Fernandez J."/>
            <person name="Gibson-Brown J.J."/>
            <person name="Grigoriev I.V."/>
            <person name="Horton A.C."/>
            <person name="de Jong P.J."/>
            <person name="Jurka J."/>
            <person name="Kapitonov V.V."/>
            <person name="Kohara Y."/>
            <person name="Kuroki Y."/>
            <person name="Lindquist E."/>
            <person name="Lucas S."/>
            <person name="Osoegawa K."/>
            <person name="Pennacchio L.A."/>
            <person name="Salamov A.A."/>
            <person name="Satou Y."/>
            <person name="Sauka-Spengler T."/>
            <person name="Schmutz J."/>
            <person name="Shin-I T."/>
            <person name="Toyoda A."/>
            <person name="Bronner-Fraser M."/>
            <person name="Fujiyama A."/>
            <person name="Holland L.Z."/>
            <person name="Holland P.W.H."/>
            <person name="Satoh N."/>
            <person name="Rokhsar D.S."/>
        </authorList>
    </citation>
    <scope>NUCLEOTIDE SEQUENCE [LARGE SCALE GENOMIC DNA]</scope>
    <source>
        <strain evidence="5">S238N-H82</strain>
        <tissue evidence="5">Testes</tissue>
    </source>
</reference>
<dbReference type="SUPFAM" id="SSF81301">
    <property type="entry name" value="Nucleotidyltransferase"/>
    <property type="match status" value="1"/>
</dbReference>
<dbReference type="eggNOG" id="ENOG502S649">
    <property type="taxonomic scope" value="Eukaryota"/>
</dbReference>
<accession>C3YU75</accession>
<dbReference type="Gene3D" id="3.30.460.10">
    <property type="entry name" value="Beta Polymerase, domain 2"/>
    <property type="match status" value="1"/>
</dbReference>
<dbReference type="STRING" id="7739.C3YU75"/>
<keyword evidence="2" id="KW-0862">Zinc</keyword>
<dbReference type="GO" id="GO:0008270">
    <property type="term" value="F:zinc ion binding"/>
    <property type="evidence" value="ECO:0007669"/>
    <property type="project" value="UniProtKB-KW"/>
</dbReference>
<dbReference type="PROSITE" id="PS50152">
    <property type="entry name" value="25A_SYNTH_3"/>
    <property type="match status" value="1"/>
</dbReference>
<dbReference type="Pfam" id="PF10421">
    <property type="entry name" value="OAS1_C"/>
    <property type="match status" value="3"/>
</dbReference>
<gene>
    <name evidence="5" type="ORF">BRAFLDRAFT_66573</name>
</gene>
<dbReference type="PROSITE" id="PS50157">
    <property type="entry name" value="ZINC_FINGER_C2H2_2"/>
    <property type="match status" value="1"/>
</dbReference>
<feature type="domain" description="C2H2-type" evidence="4">
    <location>
        <begin position="35"/>
        <end position="64"/>
    </location>
</feature>
<dbReference type="InterPro" id="IPR013087">
    <property type="entry name" value="Znf_C2H2_type"/>
</dbReference>
<evidence type="ECO:0000259" key="4">
    <source>
        <dbReference type="PROSITE" id="PS50157"/>
    </source>
</evidence>
<dbReference type="Gene3D" id="1.10.1410.20">
    <property type="entry name" value="2'-5'-oligoadenylate synthetase 1, domain 2"/>
    <property type="match status" value="3"/>
</dbReference>
<dbReference type="SMART" id="SM00355">
    <property type="entry name" value="ZnF_C2H2"/>
    <property type="match status" value="2"/>
</dbReference>
<comment type="similarity">
    <text evidence="1">Belongs to the 2-5A synthase family.</text>
</comment>
<proteinExistence type="inferred from homology"/>
<dbReference type="PANTHER" id="PTHR11258">
    <property type="entry name" value="2-5 OLIGOADENYLATE SYNTHETASE"/>
    <property type="match status" value="1"/>
</dbReference>
<organism>
    <name type="scientific">Branchiostoma floridae</name>
    <name type="common">Florida lancelet</name>
    <name type="synonym">Amphioxus</name>
    <dbReference type="NCBI Taxonomy" id="7739"/>
    <lineage>
        <taxon>Eukaryota</taxon>
        <taxon>Metazoa</taxon>
        <taxon>Chordata</taxon>
        <taxon>Cephalochordata</taxon>
        <taxon>Leptocardii</taxon>
        <taxon>Amphioxiformes</taxon>
        <taxon>Branchiostomatidae</taxon>
        <taxon>Branchiostoma</taxon>
    </lineage>
</organism>
<dbReference type="InterPro" id="IPR018952">
    <property type="entry name" value="2-5-oligoAdlate_synth_1_dom2/C"/>
</dbReference>
<protein>
    <recommendedName>
        <fullName evidence="4">C2H2-type domain-containing protein</fullName>
    </recommendedName>
</protein>
<evidence type="ECO:0000256" key="1">
    <source>
        <dbReference type="ARBA" id="ARBA00009526"/>
    </source>
</evidence>
<keyword evidence="2" id="KW-0479">Metal-binding</keyword>
<evidence type="ECO:0000256" key="2">
    <source>
        <dbReference type="PROSITE-ProRule" id="PRU00042"/>
    </source>
</evidence>
<dbReference type="FunFam" id="1.10.1410.20:FF:000004">
    <property type="entry name" value="2'-5'-oligoadenylate synthase 3-like isoform X1"/>
    <property type="match status" value="1"/>
</dbReference>
<evidence type="ECO:0000256" key="3">
    <source>
        <dbReference type="SAM" id="MobiDB-lite"/>
    </source>
</evidence>
<dbReference type="SUPFAM" id="SSF81631">
    <property type="entry name" value="PAP/OAS1 substrate-binding domain"/>
    <property type="match status" value="2"/>
</dbReference>
<dbReference type="InterPro" id="IPR043519">
    <property type="entry name" value="NT_sf"/>
</dbReference>
<dbReference type="PANTHER" id="PTHR11258:SF11">
    <property type="entry name" value="C2H2-TYPE DOMAIN-CONTAINING PROTEIN"/>
    <property type="match status" value="1"/>
</dbReference>
<sequence>MAFCDKCPKKCDTKLGLLQHKYDKHGVGKSSHTSWRCDRCRKSFSAEHILLGHKEYRIHDLEDLLDNFKPDDINRYISGHLQMGWSYNYGCGGVSDNLAYFFQRINPLFKIIRIIKGGSLQKGTAIRPKSGIDLVMFISELPSVDSPNYSRQLEHHLEQVKDALIATKKAKKSALTSTGSKRRRRQPREISFIKRRVEVVGRSNHAVKLRVYSWERKHAAHDVEILLAKDLLEADRHWIAPGKKEEVYTMMGRMSSSARENCSAALVELQVAFVEKQPKDVKDLIRMVKMWKPLILDPANPYNNVADCCRDWDAVARAAEDTLRKPFFSRYIAYNLEVLGRTSHAVKLRVKTQKRDHESHDVDLLLATDLLGPDPTSARKTEVYALMGSMSSRMRESCSAALVELQRDFVKKQPAEVKDLIRLVKMWKKSCVREKSLTSYPLELLCIHTWRYNMSVTDAFKTVLEQLCNYRSIKASWAENYTTARKQILDQRPLILDPANPYNNVADRCRGWPSVARAAEETLQKPFFSR</sequence>
<dbReference type="EMBL" id="GG666552">
    <property type="protein sequence ID" value="EEN56352.1"/>
    <property type="molecule type" value="Genomic_DNA"/>
</dbReference>
<evidence type="ECO:0000313" key="5">
    <source>
        <dbReference type="EMBL" id="EEN56352.1"/>
    </source>
</evidence>
<feature type="region of interest" description="Disordered" evidence="3">
    <location>
        <begin position="168"/>
        <end position="187"/>
    </location>
</feature>